<dbReference type="PROSITE" id="PS50995">
    <property type="entry name" value="HTH_MARR_2"/>
    <property type="match status" value="1"/>
</dbReference>
<evidence type="ECO:0000313" key="3">
    <source>
        <dbReference type="EMBL" id="MBD3917711.1"/>
    </source>
</evidence>
<dbReference type="InterPro" id="IPR039422">
    <property type="entry name" value="MarR/SlyA-like"/>
</dbReference>
<sequence>MEKNDLIQELHEAFLRFSKAEWRERPVSGYKRSEIRVLFCIMEATRNGRHGMKLSEISKRLMVTPPSVTQLMKTLIEDKLVERTVDPEDKRSYDLILTPKGLQIAQEADEHFKQSLGGLAEHLGEEQTLQLADLLTKAFNYYSERNRFL</sequence>
<dbReference type="Pfam" id="PF12802">
    <property type="entry name" value="MarR_2"/>
    <property type="match status" value="1"/>
</dbReference>
<reference evidence="3 4" key="1">
    <citation type="submission" date="2020-09" db="EMBL/GenBank/DDBJ databases">
        <title>Paenibacillus sp. strain PR3 16S rRNA gene Genome sequencing and assembly.</title>
        <authorList>
            <person name="Kim J."/>
        </authorList>
    </citation>
    <scope>NUCLEOTIDE SEQUENCE [LARGE SCALE GENOMIC DNA]</scope>
    <source>
        <strain evidence="3 4">PR3</strain>
    </source>
</reference>
<dbReference type="Proteomes" id="UP000609346">
    <property type="component" value="Unassembled WGS sequence"/>
</dbReference>
<dbReference type="SMART" id="SM00529">
    <property type="entry name" value="HTH_DTXR"/>
    <property type="match status" value="1"/>
</dbReference>
<accession>A0ABR8MNY1</accession>
<dbReference type="InterPro" id="IPR036388">
    <property type="entry name" value="WH-like_DNA-bd_sf"/>
</dbReference>
<dbReference type="InterPro" id="IPR000835">
    <property type="entry name" value="HTH_MarR-typ"/>
</dbReference>
<dbReference type="PANTHER" id="PTHR33164">
    <property type="entry name" value="TRANSCRIPTIONAL REGULATOR, MARR FAMILY"/>
    <property type="match status" value="1"/>
</dbReference>
<organism evidence="3 4">
    <name type="scientific">Paenibacillus terricola</name>
    <dbReference type="NCBI Taxonomy" id="2763503"/>
    <lineage>
        <taxon>Bacteria</taxon>
        <taxon>Bacillati</taxon>
        <taxon>Bacillota</taxon>
        <taxon>Bacilli</taxon>
        <taxon>Bacillales</taxon>
        <taxon>Paenibacillaceae</taxon>
        <taxon>Paenibacillus</taxon>
    </lineage>
</organism>
<gene>
    <name evidence="3" type="ORF">H8B09_03020</name>
</gene>
<protein>
    <submittedName>
        <fullName evidence="3">MarR family transcriptional regulator</fullName>
    </submittedName>
</protein>
<evidence type="ECO:0000256" key="1">
    <source>
        <dbReference type="ARBA" id="ARBA00023125"/>
    </source>
</evidence>
<dbReference type="Gene3D" id="1.10.10.10">
    <property type="entry name" value="Winged helix-like DNA-binding domain superfamily/Winged helix DNA-binding domain"/>
    <property type="match status" value="1"/>
</dbReference>
<comment type="caution">
    <text evidence="3">The sequence shown here is derived from an EMBL/GenBank/DDBJ whole genome shotgun (WGS) entry which is preliminary data.</text>
</comment>
<evidence type="ECO:0000259" key="2">
    <source>
        <dbReference type="PROSITE" id="PS50995"/>
    </source>
</evidence>
<keyword evidence="4" id="KW-1185">Reference proteome</keyword>
<dbReference type="RefSeq" id="WP_191201984.1">
    <property type="nucleotide sequence ID" value="NZ_JACXZA010000001.1"/>
</dbReference>
<feature type="domain" description="HTH marR-type" evidence="2">
    <location>
        <begin position="3"/>
        <end position="140"/>
    </location>
</feature>
<proteinExistence type="predicted"/>
<dbReference type="SUPFAM" id="SSF46785">
    <property type="entry name" value="Winged helix' DNA-binding domain"/>
    <property type="match status" value="1"/>
</dbReference>
<dbReference type="EMBL" id="JACXZA010000001">
    <property type="protein sequence ID" value="MBD3917711.1"/>
    <property type="molecule type" value="Genomic_DNA"/>
</dbReference>
<dbReference type="InterPro" id="IPR036390">
    <property type="entry name" value="WH_DNA-bd_sf"/>
</dbReference>
<keyword evidence="1" id="KW-0238">DNA-binding</keyword>
<name>A0ABR8MNY1_9BACL</name>
<dbReference type="PANTHER" id="PTHR33164:SF101">
    <property type="entry name" value="TRANSCRIPTIONAL REPRESSOR MPRA"/>
    <property type="match status" value="1"/>
</dbReference>
<evidence type="ECO:0000313" key="4">
    <source>
        <dbReference type="Proteomes" id="UP000609346"/>
    </source>
</evidence>
<dbReference type="InterPro" id="IPR022689">
    <property type="entry name" value="Iron_dep_repressor"/>
</dbReference>
<dbReference type="SMART" id="SM00347">
    <property type="entry name" value="HTH_MARR"/>
    <property type="match status" value="1"/>
</dbReference>